<dbReference type="HOGENOM" id="CLU_2386816_0_0_1"/>
<accession>A0A0C9STT6</accession>
<organism evidence="1 2">
    <name type="scientific">Paxillus involutus ATCC 200175</name>
    <dbReference type="NCBI Taxonomy" id="664439"/>
    <lineage>
        <taxon>Eukaryota</taxon>
        <taxon>Fungi</taxon>
        <taxon>Dikarya</taxon>
        <taxon>Basidiomycota</taxon>
        <taxon>Agaricomycotina</taxon>
        <taxon>Agaricomycetes</taxon>
        <taxon>Agaricomycetidae</taxon>
        <taxon>Boletales</taxon>
        <taxon>Paxilineae</taxon>
        <taxon>Paxillaceae</taxon>
        <taxon>Paxillus</taxon>
    </lineage>
</organism>
<name>A0A0C9STT6_PAXIN</name>
<dbReference type="EMBL" id="KN819365">
    <property type="protein sequence ID" value="KIJ12314.1"/>
    <property type="molecule type" value="Genomic_DNA"/>
</dbReference>
<evidence type="ECO:0000313" key="2">
    <source>
        <dbReference type="Proteomes" id="UP000053647"/>
    </source>
</evidence>
<dbReference type="Proteomes" id="UP000053647">
    <property type="component" value="Unassembled WGS sequence"/>
</dbReference>
<reference evidence="2" key="2">
    <citation type="submission" date="2015-01" db="EMBL/GenBank/DDBJ databases">
        <title>Evolutionary Origins and Diversification of the Mycorrhizal Mutualists.</title>
        <authorList>
            <consortium name="DOE Joint Genome Institute"/>
            <consortium name="Mycorrhizal Genomics Consortium"/>
            <person name="Kohler A."/>
            <person name="Kuo A."/>
            <person name="Nagy L.G."/>
            <person name="Floudas D."/>
            <person name="Copeland A."/>
            <person name="Barry K.W."/>
            <person name="Cichocki N."/>
            <person name="Veneault-Fourrey C."/>
            <person name="LaButti K."/>
            <person name="Lindquist E.A."/>
            <person name="Lipzen A."/>
            <person name="Lundell T."/>
            <person name="Morin E."/>
            <person name="Murat C."/>
            <person name="Riley R."/>
            <person name="Ohm R."/>
            <person name="Sun H."/>
            <person name="Tunlid A."/>
            <person name="Henrissat B."/>
            <person name="Grigoriev I.V."/>
            <person name="Hibbett D.S."/>
            <person name="Martin F."/>
        </authorList>
    </citation>
    <scope>NUCLEOTIDE SEQUENCE [LARGE SCALE GENOMIC DNA]</scope>
    <source>
        <strain evidence="2">ATCC 200175</strain>
    </source>
</reference>
<gene>
    <name evidence="1" type="ORF">PAXINDRAFT_171260</name>
</gene>
<protein>
    <submittedName>
        <fullName evidence="1">Uncharacterized protein</fullName>
    </submittedName>
</protein>
<evidence type="ECO:0000313" key="1">
    <source>
        <dbReference type="EMBL" id="KIJ12314.1"/>
    </source>
</evidence>
<dbReference type="AlphaFoldDB" id="A0A0C9STT6"/>
<keyword evidence="2" id="KW-1185">Reference proteome</keyword>
<proteinExistence type="predicted"/>
<reference evidence="1 2" key="1">
    <citation type="submission" date="2014-06" db="EMBL/GenBank/DDBJ databases">
        <authorList>
            <consortium name="DOE Joint Genome Institute"/>
            <person name="Kuo A."/>
            <person name="Kohler A."/>
            <person name="Nagy L.G."/>
            <person name="Floudas D."/>
            <person name="Copeland A."/>
            <person name="Barry K.W."/>
            <person name="Cichocki N."/>
            <person name="Veneault-Fourrey C."/>
            <person name="LaButti K."/>
            <person name="Lindquist E.A."/>
            <person name="Lipzen A."/>
            <person name="Lundell T."/>
            <person name="Morin E."/>
            <person name="Murat C."/>
            <person name="Sun H."/>
            <person name="Tunlid A."/>
            <person name="Henrissat B."/>
            <person name="Grigoriev I.V."/>
            <person name="Hibbett D.S."/>
            <person name="Martin F."/>
            <person name="Nordberg H.P."/>
            <person name="Cantor M.N."/>
            <person name="Hua S.X."/>
        </authorList>
    </citation>
    <scope>NUCLEOTIDE SEQUENCE [LARGE SCALE GENOMIC DNA]</scope>
    <source>
        <strain evidence="1 2">ATCC 200175</strain>
    </source>
</reference>
<sequence length="94" mass="10668">MGHISEARIGRCDQDAIKTSPTVSVSQKPLKPAKHNISMICDTLLVRGAEYEPNWTAKSATSRSVSTPRESPRYIPCICIISCHPWFWTRRSFY</sequence>